<keyword evidence="6" id="KW-0067">ATP-binding</keyword>
<dbReference type="Gene3D" id="1.10.510.10">
    <property type="entry name" value="Transferase(Phosphotransferase) domain 1"/>
    <property type="match status" value="2"/>
</dbReference>
<dbReference type="Pfam" id="PF00069">
    <property type="entry name" value="Pkinase"/>
    <property type="match status" value="2"/>
</dbReference>
<evidence type="ECO:0000256" key="2">
    <source>
        <dbReference type="ARBA" id="ARBA00022527"/>
    </source>
</evidence>
<evidence type="ECO:0000256" key="6">
    <source>
        <dbReference type="ARBA" id="ARBA00022840"/>
    </source>
</evidence>
<protein>
    <recommendedName>
        <fullName evidence="13">Non-specific serine/threonine protein kinase</fullName>
    </recommendedName>
</protein>
<accession>A0A813LBE7</accession>
<comment type="cofactor">
    <cofactor evidence="1">
        <name>Mg(2+)</name>
        <dbReference type="ChEBI" id="CHEBI:18420"/>
    </cofactor>
</comment>
<proteinExistence type="inferred from homology"/>
<keyword evidence="3" id="KW-0808">Transferase</keyword>
<evidence type="ECO:0000256" key="3">
    <source>
        <dbReference type="ARBA" id="ARBA00022679"/>
    </source>
</evidence>
<evidence type="ECO:0000259" key="10">
    <source>
        <dbReference type="PROSITE" id="PS50222"/>
    </source>
</evidence>
<evidence type="ECO:0000256" key="4">
    <source>
        <dbReference type="ARBA" id="ARBA00022741"/>
    </source>
</evidence>
<feature type="domain" description="EF-hand" evidence="10">
    <location>
        <begin position="464"/>
        <end position="499"/>
    </location>
</feature>
<evidence type="ECO:0000256" key="8">
    <source>
        <dbReference type="SAM" id="MobiDB-lite"/>
    </source>
</evidence>
<evidence type="ECO:0000256" key="5">
    <source>
        <dbReference type="ARBA" id="ARBA00022777"/>
    </source>
</evidence>
<name>A0A813LBE7_POLGL</name>
<dbReference type="GO" id="GO:0005524">
    <property type="term" value="F:ATP binding"/>
    <property type="evidence" value="ECO:0007669"/>
    <property type="project" value="UniProtKB-KW"/>
</dbReference>
<evidence type="ECO:0000259" key="9">
    <source>
        <dbReference type="PROSITE" id="PS50011"/>
    </source>
</evidence>
<dbReference type="GO" id="GO:0005509">
    <property type="term" value="F:calcium ion binding"/>
    <property type="evidence" value="ECO:0007669"/>
    <property type="project" value="InterPro"/>
</dbReference>
<dbReference type="AlphaFoldDB" id="A0A813LBE7"/>
<dbReference type="SMART" id="SM00220">
    <property type="entry name" value="S_TKc"/>
    <property type="match status" value="1"/>
</dbReference>
<evidence type="ECO:0000313" key="11">
    <source>
        <dbReference type="EMBL" id="CAE8719692.1"/>
    </source>
</evidence>
<feature type="region of interest" description="Disordered" evidence="8">
    <location>
        <begin position="1"/>
        <end position="25"/>
    </location>
</feature>
<dbReference type="PROSITE" id="PS50222">
    <property type="entry name" value="EF_HAND_2"/>
    <property type="match status" value="1"/>
</dbReference>
<comment type="similarity">
    <text evidence="7">Belongs to the protein kinase superfamily. Ser/Thr protein kinase family. CDPK subfamily.</text>
</comment>
<evidence type="ECO:0000256" key="7">
    <source>
        <dbReference type="ARBA" id="ARBA00024334"/>
    </source>
</evidence>
<organism evidence="11 12">
    <name type="scientific">Polarella glacialis</name>
    <name type="common">Dinoflagellate</name>
    <dbReference type="NCBI Taxonomy" id="89957"/>
    <lineage>
        <taxon>Eukaryota</taxon>
        <taxon>Sar</taxon>
        <taxon>Alveolata</taxon>
        <taxon>Dinophyceae</taxon>
        <taxon>Suessiales</taxon>
        <taxon>Suessiaceae</taxon>
        <taxon>Polarella</taxon>
    </lineage>
</organism>
<dbReference type="Gene3D" id="1.10.238.10">
    <property type="entry name" value="EF-hand"/>
    <property type="match status" value="1"/>
</dbReference>
<dbReference type="InterPro" id="IPR000719">
    <property type="entry name" value="Prot_kinase_dom"/>
</dbReference>
<dbReference type="InterPro" id="IPR011009">
    <property type="entry name" value="Kinase-like_dom_sf"/>
</dbReference>
<dbReference type="SUPFAM" id="SSF56112">
    <property type="entry name" value="Protein kinase-like (PK-like)"/>
    <property type="match status" value="1"/>
</dbReference>
<evidence type="ECO:0000256" key="1">
    <source>
        <dbReference type="ARBA" id="ARBA00001946"/>
    </source>
</evidence>
<dbReference type="InterPro" id="IPR002048">
    <property type="entry name" value="EF_hand_dom"/>
</dbReference>
<keyword evidence="4" id="KW-0547">Nucleotide-binding</keyword>
<dbReference type="PANTHER" id="PTHR24349">
    <property type="entry name" value="SERINE/THREONINE-PROTEIN KINASE"/>
    <property type="match status" value="1"/>
</dbReference>
<comment type="caution">
    <text evidence="11">The sequence shown here is derived from an EMBL/GenBank/DDBJ whole genome shotgun (WGS) entry which is preliminary data.</text>
</comment>
<evidence type="ECO:0008006" key="13">
    <source>
        <dbReference type="Google" id="ProtNLM"/>
    </source>
</evidence>
<dbReference type="PROSITE" id="PS50011">
    <property type="entry name" value="PROTEIN_KINASE_DOM"/>
    <property type="match status" value="1"/>
</dbReference>
<reference evidence="11" key="1">
    <citation type="submission" date="2021-02" db="EMBL/GenBank/DDBJ databases">
        <authorList>
            <person name="Dougan E. K."/>
            <person name="Rhodes N."/>
            <person name="Thang M."/>
            <person name="Chan C."/>
        </authorList>
    </citation>
    <scope>NUCLEOTIDE SEQUENCE</scope>
</reference>
<dbReference type="InterPro" id="IPR050205">
    <property type="entry name" value="CDPK_Ser/Thr_kinases"/>
</dbReference>
<sequence length="637" mass="71790">MHDDVLQQESHNRKSETRLMQSSDKEMLTFEGFTGEGHDVMNMLKPGEIDVTHFGLPRSYPSEQHALEVAEMIARDRDATKSFESTMVIPDLFDIKEPSMQDPPGVYIAVHRTTGMIRRLHSFRKPSGAEQQERLRMHLLRFKALRCEGVARILEIFEDCRSISLVMEHCSGGTMYDRILQRQYFAEQESAMLVRHVLQSLGYLHRNGLSHGHASPESFRFHSNEPHASLKLVDFGLELKVRLCEATRVGPETGEEDDEREAHPRTACFSLLEACRVVFCAPEVLRQLQAETTWQAQIMPLAGKPLFGEYGDPLDGNLLTEVIDNHLEQKIEDFGMRDSLELADVWSVGAITFLLLCGYPPFFAPCRNAIMSRVEKVDFSFDPPFWSKISEDAKDFVQRCLQGVPERRLTAAQALKHPWINRLADTSPSGSMLSSFSLNLRRFYRTSLIEVFAANSLAAKLSYRQSFDLRVRCRDADSGRSGFLTATDLRQVLHGLGHDEIAEAIGMCFSRALRHPGESYIDYSALLESVQLRHEYLLEEELWAQFREFDVASGSAAGKLPLPLLTSFLEAPEIQSLLKREGSEDGAVFSMRESGSPLRGSSPQEADFIETVSVMLGQIRRFTSRASSAATQGSVEA</sequence>
<dbReference type="EMBL" id="CAJNNW010033605">
    <property type="protein sequence ID" value="CAE8719692.1"/>
    <property type="molecule type" value="Genomic_DNA"/>
</dbReference>
<evidence type="ECO:0000313" key="12">
    <source>
        <dbReference type="Proteomes" id="UP000626109"/>
    </source>
</evidence>
<dbReference type="InterPro" id="IPR011992">
    <property type="entry name" value="EF-hand-dom_pair"/>
</dbReference>
<dbReference type="Proteomes" id="UP000626109">
    <property type="component" value="Unassembled WGS sequence"/>
</dbReference>
<keyword evidence="2" id="KW-0723">Serine/threonine-protein kinase</keyword>
<dbReference type="GO" id="GO:0004674">
    <property type="term" value="F:protein serine/threonine kinase activity"/>
    <property type="evidence" value="ECO:0007669"/>
    <property type="project" value="UniProtKB-KW"/>
</dbReference>
<feature type="domain" description="Protein kinase" evidence="9">
    <location>
        <begin position="38"/>
        <end position="420"/>
    </location>
</feature>
<gene>
    <name evidence="11" type="ORF">PGLA2088_LOCUS40830</name>
</gene>
<keyword evidence="5" id="KW-0418">Kinase</keyword>
<dbReference type="SUPFAM" id="SSF47473">
    <property type="entry name" value="EF-hand"/>
    <property type="match status" value="1"/>
</dbReference>